<dbReference type="PROSITE" id="PS51257">
    <property type="entry name" value="PROKAR_LIPOPROTEIN"/>
    <property type="match status" value="1"/>
</dbReference>
<dbReference type="Proteomes" id="UP000286482">
    <property type="component" value="Unassembled WGS sequence"/>
</dbReference>
<dbReference type="AlphaFoldDB" id="A0A420EIF4"/>
<comment type="caution">
    <text evidence="2">The sequence shown here is derived from an EMBL/GenBank/DDBJ whole genome shotgun (WGS) entry which is preliminary data.</text>
</comment>
<dbReference type="InterPro" id="IPR021372">
    <property type="entry name" value="DUF2989"/>
</dbReference>
<proteinExistence type="predicted"/>
<keyword evidence="1" id="KW-0732">Signal</keyword>
<keyword evidence="3" id="KW-1185">Reference proteome</keyword>
<feature type="signal peptide" evidence="1">
    <location>
        <begin position="1"/>
        <end position="19"/>
    </location>
</feature>
<dbReference type="OrthoDB" id="5900133at2"/>
<evidence type="ECO:0000313" key="3">
    <source>
        <dbReference type="Proteomes" id="UP000286482"/>
    </source>
</evidence>
<feature type="chain" id="PRO_5019164556" evidence="1">
    <location>
        <begin position="20"/>
        <end position="271"/>
    </location>
</feature>
<organism evidence="2 3">
    <name type="scientific">Alginatibacterium sediminis</name>
    <dbReference type="NCBI Taxonomy" id="2164068"/>
    <lineage>
        <taxon>Bacteria</taxon>
        <taxon>Pseudomonadati</taxon>
        <taxon>Pseudomonadota</taxon>
        <taxon>Gammaproteobacteria</taxon>
        <taxon>Alteromonadales</taxon>
        <taxon>Alteromonadaceae</taxon>
        <taxon>Alginatibacterium</taxon>
    </lineage>
</organism>
<accession>A0A420EIF4</accession>
<evidence type="ECO:0000313" key="2">
    <source>
        <dbReference type="EMBL" id="RKF20433.1"/>
    </source>
</evidence>
<gene>
    <name evidence="2" type="ORF">DBZ36_08320</name>
</gene>
<dbReference type="RefSeq" id="WP_120354437.1">
    <property type="nucleotide sequence ID" value="NZ_RAQO01000004.1"/>
</dbReference>
<name>A0A420EIF4_9ALTE</name>
<dbReference type="Pfam" id="PF11207">
    <property type="entry name" value="DUF2989"/>
    <property type="match status" value="1"/>
</dbReference>
<dbReference type="EMBL" id="RAQO01000004">
    <property type="protein sequence ID" value="RKF20433.1"/>
    <property type="molecule type" value="Genomic_DNA"/>
</dbReference>
<reference evidence="2 3" key="1">
    <citation type="submission" date="2018-09" db="EMBL/GenBank/DDBJ databases">
        <authorList>
            <person name="Wang Z."/>
        </authorList>
    </citation>
    <scope>NUCLEOTIDE SEQUENCE [LARGE SCALE GENOMIC DNA]</scope>
    <source>
        <strain evidence="2 3">ALS 81</strain>
    </source>
</reference>
<protein>
    <submittedName>
        <fullName evidence="2">DUF2989 domain-containing protein</fullName>
    </submittedName>
</protein>
<sequence>MSKVVFCLSAVLGVFLLSACEDSKAYFRYSVAKICDEDPTTCAALSPDGWCKAERETVISSDFLVAKLGDDKERYNLLQNYQSYIACMEVASTIIHKANRAKTDARVEGLIFAKDELAKLELSTTESDNAYLLFYHWSVKRDENAKAQFLALEGQEVLRNTFFQLSLARYYAEIDPQKSLDILFYALTLYTVEETIDNDHFAMITNRLMRLKQYEKAYVWALVYQNYAQDAASTDLSYLQQIMDLSAEQRSGFEQQADDLIELIDKRHFRI</sequence>
<evidence type="ECO:0000256" key="1">
    <source>
        <dbReference type="SAM" id="SignalP"/>
    </source>
</evidence>